<evidence type="ECO:0000256" key="4">
    <source>
        <dbReference type="ARBA" id="ARBA00022617"/>
    </source>
</evidence>
<evidence type="ECO:0000256" key="5">
    <source>
        <dbReference type="ARBA" id="ARBA00022723"/>
    </source>
</evidence>
<feature type="transmembrane region" description="Helical" evidence="9">
    <location>
        <begin position="31"/>
        <end position="48"/>
    </location>
</feature>
<reference evidence="10" key="1">
    <citation type="journal article" date="2021" name="Genome Biol. Evol.">
        <title>The assembled and annotated genome of the fairy-ring fungus Marasmius oreades.</title>
        <authorList>
            <person name="Hiltunen M."/>
            <person name="Ament-Velasquez S.L."/>
            <person name="Johannesson H."/>
        </authorList>
    </citation>
    <scope>NUCLEOTIDE SEQUENCE</scope>
    <source>
        <strain evidence="10">03SP1</strain>
    </source>
</reference>
<dbReference type="InterPro" id="IPR036396">
    <property type="entry name" value="Cyt_P450_sf"/>
</dbReference>
<dbReference type="AlphaFoldDB" id="A0A9P7RPS3"/>
<protein>
    <recommendedName>
        <fullName evidence="12">Cytochrome P450</fullName>
    </recommendedName>
</protein>
<dbReference type="GO" id="GO:0005506">
    <property type="term" value="F:iron ion binding"/>
    <property type="evidence" value="ECO:0007669"/>
    <property type="project" value="InterPro"/>
</dbReference>
<evidence type="ECO:0008006" key="12">
    <source>
        <dbReference type="Google" id="ProtNLM"/>
    </source>
</evidence>
<dbReference type="InterPro" id="IPR001128">
    <property type="entry name" value="Cyt_P450"/>
</dbReference>
<keyword evidence="7" id="KW-0408">Iron</keyword>
<dbReference type="RefSeq" id="XP_043004052.1">
    <property type="nucleotide sequence ID" value="XM_043158698.1"/>
</dbReference>
<sequence>MDEDFEERHIYLRLCRRVAGIYKQPFADLTAMYQVTLLFLLPLIALLFRRRVLQRRGLPLPPGPPGHLLWGNLEDLKQKKDEPRWVTYKNLSRQYGDVFYAEVFGDETVILNSYKATTELLEKRSRNYSDRPHMIMADDLMGWAWDFVHMSYGDNWRIHRKTFHQYFQQRNIPEFHVVQKAAAKSLLRKLAISPEDYYGHVKHHAGFIILKLAYGYELQSNDDPYVDLAAKALAAITQAVNHGAFAVDYLPILKHLPSWFPGAEFKRKAKDWAPLAVEVRELPWRLMKKALVDGTGPPSFASQNLEKFSEDPGMEDIIKNCAAIAYIAGSDTTVAMLHSFILAMVLHPDVQSRAEDELNEIVGSSRLPDFEDRGKLPFVEAILAETLRWHPAVPLDNDVYEGYIIPAGATIVPNTGQV</sequence>
<comment type="cofactor">
    <cofactor evidence="1">
        <name>heme</name>
        <dbReference type="ChEBI" id="CHEBI:30413"/>
    </cofactor>
</comment>
<dbReference type="CDD" id="cd11065">
    <property type="entry name" value="CYP64-like"/>
    <property type="match status" value="1"/>
</dbReference>
<dbReference type="PRINTS" id="PR00463">
    <property type="entry name" value="EP450I"/>
</dbReference>
<dbReference type="Pfam" id="PF00067">
    <property type="entry name" value="p450"/>
    <property type="match status" value="1"/>
</dbReference>
<dbReference type="GO" id="GO:0016705">
    <property type="term" value="F:oxidoreductase activity, acting on paired donors, with incorporation or reduction of molecular oxygen"/>
    <property type="evidence" value="ECO:0007669"/>
    <property type="project" value="InterPro"/>
</dbReference>
<proteinExistence type="inferred from homology"/>
<dbReference type="KEGG" id="more:E1B28_013535"/>
<accession>A0A9P7RPS3</accession>
<dbReference type="InterPro" id="IPR002401">
    <property type="entry name" value="Cyt_P450_E_grp-I"/>
</dbReference>
<keyword evidence="9" id="KW-1133">Transmembrane helix</keyword>
<keyword evidence="8" id="KW-0503">Monooxygenase</keyword>
<dbReference type="SUPFAM" id="SSF48264">
    <property type="entry name" value="Cytochrome P450"/>
    <property type="match status" value="1"/>
</dbReference>
<evidence type="ECO:0000256" key="9">
    <source>
        <dbReference type="SAM" id="Phobius"/>
    </source>
</evidence>
<dbReference type="PANTHER" id="PTHR46300:SF7">
    <property type="entry name" value="P450, PUTATIVE (EUROFUNG)-RELATED"/>
    <property type="match status" value="1"/>
</dbReference>
<dbReference type="GO" id="GO:0020037">
    <property type="term" value="F:heme binding"/>
    <property type="evidence" value="ECO:0007669"/>
    <property type="project" value="InterPro"/>
</dbReference>
<gene>
    <name evidence="10" type="ORF">E1B28_013535</name>
</gene>
<keyword evidence="9" id="KW-0812">Transmembrane</keyword>
<dbReference type="PANTHER" id="PTHR46300">
    <property type="entry name" value="P450, PUTATIVE (EUROFUNG)-RELATED-RELATED"/>
    <property type="match status" value="1"/>
</dbReference>
<dbReference type="Proteomes" id="UP001049176">
    <property type="component" value="Chromosome 9"/>
</dbReference>
<dbReference type="Gene3D" id="1.10.630.10">
    <property type="entry name" value="Cytochrome P450"/>
    <property type="match status" value="1"/>
</dbReference>
<evidence type="ECO:0000313" key="11">
    <source>
        <dbReference type="Proteomes" id="UP001049176"/>
    </source>
</evidence>
<keyword evidence="5" id="KW-0479">Metal-binding</keyword>
<name>A0A9P7RPS3_9AGAR</name>
<dbReference type="InterPro" id="IPR050364">
    <property type="entry name" value="Cytochrome_P450_fung"/>
</dbReference>
<evidence type="ECO:0000256" key="2">
    <source>
        <dbReference type="ARBA" id="ARBA00005179"/>
    </source>
</evidence>
<dbReference type="GO" id="GO:0004497">
    <property type="term" value="F:monooxygenase activity"/>
    <property type="evidence" value="ECO:0007669"/>
    <property type="project" value="UniProtKB-KW"/>
</dbReference>
<comment type="similarity">
    <text evidence="3">Belongs to the cytochrome P450 family.</text>
</comment>
<evidence type="ECO:0000256" key="1">
    <source>
        <dbReference type="ARBA" id="ARBA00001971"/>
    </source>
</evidence>
<dbReference type="OrthoDB" id="2789670at2759"/>
<dbReference type="EMBL" id="CM032189">
    <property type="protein sequence ID" value="KAG7087581.1"/>
    <property type="molecule type" value="Genomic_DNA"/>
</dbReference>
<keyword evidence="11" id="KW-1185">Reference proteome</keyword>
<evidence type="ECO:0000256" key="7">
    <source>
        <dbReference type="ARBA" id="ARBA00023004"/>
    </source>
</evidence>
<comment type="pathway">
    <text evidence="2">Secondary metabolite biosynthesis.</text>
</comment>
<evidence type="ECO:0000256" key="6">
    <source>
        <dbReference type="ARBA" id="ARBA00023002"/>
    </source>
</evidence>
<keyword evidence="4" id="KW-0349">Heme</keyword>
<evidence type="ECO:0000313" key="10">
    <source>
        <dbReference type="EMBL" id="KAG7087581.1"/>
    </source>
</evidence>
<evidence type="ECO:0000256" key="3">
    <source>
        <dbReference type="ARBA" id="ARBA00010617"/>
    </source>
</evidence>
<evidence type="ECO:0000256" key="8">
    <source>
        <dbReference type="ARBA" id="ARBA00023033"/>
    </source>
</evidence>
<keyword evidence="6" id="KW-0560">Oxidoreductase</keyword>
<keyword evidence="9" id="KW-0472">Membrane</keyword>
<comment type="caution">
    <text evidence="10">The sequence shown here is derived from an EMBL/GenBank/DDBJ whole genome shotgun (WGS) entry which is preliminary data.</text>
</comment>
<dbReference type="GeneID" id="66082610"/>
<organism evidence="10 11">
    <name type="scientific">Marasmius oreades</name>
    <name type="common">fairy-ring Marasmius</name>
    <dbReference type="NCBI Taxonomy" id="181124"/>
    <lineage>
        <taxon>Eukaryota</taxon>
        <taxon>Fungi</taxon>
        <taxon>Dikarya</taxon>
        <taxon>Basidiomycota</taxon>
        <taxon>Agaricomycotina</taxon>
        <taxon>Agaricomycetes</taxon>
        <taxon>Agaricomycetidae</taxon>
        <taxon>Agaricales</taxon>
        <taxon>Marasmiineae</taxon>
        <taxon>Marasmiaceae</taxon>
        <taxon>Marasmius</taxon>
    </lineage>
</organism>